<dbReference type="GO" id="GO:0005634">
    <property type="term" value="C:nucleus"/>
    <property type="evidence" value="ECO:0007669"/>
    <property type="project" value="UniProtKB-SubCell"/>
</dbReference>
<dbReference type="EC" id="3.6.5.-" evidence="5"/>
<comment type="similarity">
    <text evidence="1 5">Belongs to the GPN-loop GTPase family.</text>
</comment>
<dbReference type="GO" id="GO:0003924">
    <property type="term" value="F:GTPase activity"/>
    <property type="evidence" value="ECO:0007669"/>
    <property type="project" value="TreeGrafter"/>
</dbReference>
<organism evidence="8 9">
    <name type="scientific">Kingdonia uniflora</name>
    <dbReference type="NCBI Taxonomy" id="39325"/>
    <lineage>
        <taxon>Eukaryota</taxon>
        <taxon>Viridiplantae</taxon>
        <taxon>Streptophyta</taxon>
        <taxon>Embryophyta</taxon>
        <taxon>Tracheophyta</taxon>
        <taxon>Spermatophyta</taxon>
        <taxon>Magnoliopsida</taxon>
        <taxon>Ranunculales</taxon>
        <taxon>Circaeasteraceae</taxon>
        <taxon>Kingdonia</taxon>
    </lineage>
</organism>
<keyword evidence="4 5" id="KW-0342">GTP-binding</keyword>
<evidence type="ECO:0000256" key="3">
    <source>
        <dbReference type="ARBA" id="ARBA00022801"/>
    </source>
</evidence>
<dbReference type="OrthoDB" id="1719880at2759"/>
<feature type="compositionally biased region" description="Acidic residues" evidence="7">
    <location>
        <begin position="123"/>
        <end position="149"/>
    </location>
</feature>
<feature type="coiled-coil region" evidence="6">
    <location>
        <begin position="62"/>
        <end position="89"/>
    </location>
</feature>
<comment type="function">
    <text evidence="5">Small GTPase required for proper nuclear import of RNA polymerase II (RNAPII). May act at an RNAP assembly step prior to nuclear import.</text>
</comment>
<comment type="caution">
    <text evidence="8">The sequence shown here is derived from an EMBL/GenBank/DDBJ whole genome shotgun (WGS) entry which is preliminary data.</text>
</comment>
<evidence type="ECO:0000256" key="6">
    <source>
        <dbReference type="SAM" id="Coils"/>
    </source>
</evidence>
<keyword evidence="9" id="KW-1185">Reference proteome</keyword>
<dbReference type="EMBL" id="JACGCM010000816">
    <property type="protein sequence ID" value="KAF6165782.1"/>
    <property type="molecule type" value="Genomic_DNA"/>
</dbReference>
<comment type="subcellular location">
    <subcellularLocation>
        <location evidence="5">Cytoplasm</location>
    </subcellularLocation>
    <subcellularLocation>
        <location evidence="5">Nucleus</location>
    </subcellularLocation>
</comment>
<evidence type="ECO:0000256" key="4">
    <source>
        <dbReference type="ARBA" id="ARBA00023134"/>
    </source>
</evidence>
<dbReference type="InterPro" id="IPR027417">
    <property type="entry name" value="P-loop_NTPase"/>
</dbReference>
<comment type="subunit">
    <text evidence="5">Binds to RNA polymerase II.</text>
</comment>
<dbReference type="Proteomes" id="UP000541444">
    <property type="component" value="Unassembled WGS sequence"/>
</dbReference>
<dbReference type="Gene3D" id="3.40.50.300">
    <property type="entry name" value="P-loop containing nucleotide triphosphate hydrolases"/>
    <property type="match status" value="1"/>
</dbReference>
<evidence type="ECO:0000256" key="7">
    <source>
        <dbReference type="SAM" id="MobiDB-lite"/>
    </source>
</evidence>
<proteinExistence type="inferred from homology"/>
<dbReference type="Pfam" id="PF03029">
    <property type="entry name" value="ATP_bind_1"/>
    <property type="match status" value="1"/>
</dbReference>
<dbReference type="PANTHER" id="PTHR21231">
    <property type="entry name" value="XPA-BINDING PROTEIN 1-RELATED"/>
    <property type="match status" value="1"/>
</dbReference>
<name>A0A7J7NFL6_9MAGN</name>
<gene>
    <name evidence="8" type="ORF">GIB67_012679</name>
</gene>
<dbReference type="AlphaFoldDB" id="A0A7J7NFL6"/>
<accession>A0A7J7NFL6</accession>
<keyword evidence="5" id="KW-0963">Cytoplasm</keyword>
<protein>
    <recommendedName>
        <fullName evidence="5">GPN-loop GTPase</fullName>
        <ecNumber evidence="5">3.6.5.-</ecNumber>
    </recommendedName>
</protein>
<evidence type="ECO:0000313" key="8">
    <source>
        <dbReference type="EMBL" id="KAF6165782.1"/>
    </source>
</evidence>
<keyword evidence="6" id="KW-0175">Coiled coil</keyword>
<dbReference type="PANTHER" id="PTHR21231:SF8">
    <property type="entry name" value="GPN-LOOP GTPASE 1"/>
    <property type="match status" value="1"/>
</dbReference>
<dbReference type="GO" id="GO:0005525">
    <property type="term" value="F:GTP binding"/>
    <property type="evidence" value="ECO:0007669"/>
    <property type="project" value="UniProtKB-KW"/>
</dbReference>
<evidence type="ECO:0000256" key="2">
    <source>
        <dbReference type="ARBA" id="ARBA00022741"/>
    </source>
</evidence>
<sequence length="163" mass="18896">MFGQWMEDFEAFHAALESNDSYSSTLTRSLALVLNEFYKNLRSVGVSAVSGAGMDAFFKAINSSAEEYMEIYKADLDKQQAEKELLEEEWRRDSMDKLRKDMEDSHGETVILSSGLKEKDASYEEMMEDLDEVEDEDKEEEESDNEYENDFGHDFEKYPTLNL</sequence>
<dbReference type="InterPro" id="IPR004130">
    <property type="entry name" value="Gpn"/>
</dbReference>
<evidence type="ECO:0000313" key="9">
    <source>
        <dbReference type="Proteomes" id="UP000541444"/>
    </source>
</evidence>
<keyword evidence="2 5" id="KW-0547">Nucleotide-binding</keyword>
<feature type="region of interest" description="Disordered" evidence="7">
    <location>
        <begin position="101"/>
        <end position="163"/>
    </location>
</feature>
<evidence type="ECO:0000256" key="1">
    <source>
        <dbReference type="ARBA" id="ARBA00005290"/>
    </source>
</evidence>
<reference evidence="8 9" key="1">
    <citation type="journal article" date="2020" name="IScience">
        <title>Genome Sequencing of the Endangered Kingdonia uniflora (Circaeasteraceae, Ranunculales) Reveals Potential Mechanisms of Evolutionary Specialization.</title>
        <authorList>
            <person name="Sun Y."/>
            <person name="Deng T."/>
            <person name="Zhang A."/>
            <person name="Moore M.J."/>
            <person name="Landis J.B."/>
            <person name="Lin N."/>
            <person name="Zhang H."/>
            <person name="Zhang X."/>
            <person name="Huang J."/>
            <person name="Zhang X."/>
            <person name="Sun H."/>
            <person name="Wang H."/>
        </authorList>
    </citation>
    <scope>NUCLEOTIDE SEQUENCE [LARGE SCALE GENOMIC DNA]</scope>
    <source>
        <strain evidence="8">TB1705</strain>
        <tissue evidence="8">Leaf</tissue>
    </source>
</reference>
<dbReference type="GO" id="GO:0005737">
    <property type="term" value="C:cytoplasm"/>
    <property type="evidence" value="ECO:0007669"/>
    <property type="project" value="UniProtKB-SubCell"/>
</dbReference>
<evidence type="ECO:0000256" key="5">
    <source>
        <dbReference type="RuleBase" id="RU365059"/>
    </source>
</evidence>
<keyword evidence="3 5" id="KW-0378">Hydrolase</keyword>